<dbReference type="Pfam" id="PF00057">
    <property type="entry name" value="Ldl_recept_a"/>
    <property type="match status" value="1"/>
</dbReference>
<feature type="binding site" evidence="16">
    <location>
        <position position="529"/>
    </location>
    <ligand>
        <name>Zn(2+)</name>
        <dbReference type="ChEBI" id="CHEBI:29105"/>
        <note>catalytic</note>
    </ligand>
</feature>
<dbReference type="GO" id="GO:0008270">
    <property type="term" value="F:zinc ion binding"/>
    <property type="evidence" value="ECO:0007669"/>
    <property type="project" value="UniProtKB-UniRule"/>
</dbReference>
<evidence type="ECO:0000256" key="18">
    <source>
        <dbReference type="PROSITE-ProRule" id="PRU00124"/>
    </source>
</evidence>
<dbReference type="PANTHER" id="PTHR11533:SF294">
    <property type="entry name" value="THYROTROPIN-RELEASING HORMONE-DEGRADING ECTOENZYME"/>
    <property type="match status" value="1"/>
</dbReference>
<dbReference type="SUPFAM" id="SSF57424">
    <property type="entry name" value="LDL receptor-like module"/>
    <property type="match status" value="1"/>
</dbReference>
<dbReference type="EC" id="3.4.11.-" evidence="19"/>
<keyword evidence="13 18" id="KW-1015">Disulfide bond</keyword>
<dbReference type="GO" id="GO:0043171">
    <property type="term" value="P:peptide catabolic process"/>
    <property type="evidence" value="ECO:0007669"/>
    <property type="project" value="TreeGrafter"/>
</dbReference>
<feature type="binding site" evidence="16">
    <location>
        <position position="525"/>
    </location>
    <ligand>
        <name>Zn(2+)</name>
        <dbReference type="ChEBI" id="CHEBI:29105"/>
        <note>catalytic</note>
    </ligand>
</feature>
<comment type="similarity">
    <text evidence="2 19">Belongs to the peptidase M1 family.</text>
</comment>
<evidence type="ECO:0000256" key="3">
    <source>
        <dbReference type="ARBA" id="ARBA00022438"/>
    </source>
</evidence>
<feature type="active site" description="Proton acceptor" evidence="15">
    <location>
        <position position="526"/>
    </location>
</feature>
<comment type="subcellular location">
    <subcellularLocation>
        <location evidence="1">Membrane</location>
        <topology evidence="1">Single-pass type II membrane protein</topology>
    </subcellularLocation>
</comment>
<keyword evidence="8 16" id="KW-0862">Zinc</keyword>
<evidence type="ECO:0000256" key="7">
    <source>
        <dbReference type="ARBA" id="ARBA00022801"/>
    </source>
</evidence>
<dbReference type="PRINTS" id="PR00756">
    <property type="entry name" value="ALADIPTASE"/>
</dbReference>
<comment type="caution">
    <text evidence="25">The sequence shown here is derived from an EMBL/GenBank/DDBJ whole genome shotgun (WGS) entry which is preliminary data.</text>
</comment>
<evidence type="ECO:0000256" key="10">
    <source>
        <dbReference type="ARBA" id="ARBA00022989"/>
    </source>
</evidence>
<dbReference type="Pfam" id="PF12248">
    <property type="entry name" value="Methyltransf_FA"/>
    <property type="match status" value="1"/>
</dbReference>
<keyword evidence="4 19" id="KW-0645">Protease</keyword>
<evidence type="ECO:0000256" key="8">
    <source>
        <dbReference type="ARBA" id="ARBA00022833"/>
    </source>
</evidence>
<dbReference type="PANTHER" id="PTHR11533">
    <property type="entry name" value="PROTEASE M1 ZINC METALLOPROTEASE"/>
    <property type="match status" value="1"/>
</dbReference>
<sequence>MVWNIVLLLYVVGTSSSLHLPYTRRQTECSDINITTSDTNQYTLLSDYDVTIDNSEDLRIEFKIKASHAIEVVLMSTNSIDDPLYKIILGGPGNTIIVMRAGKKGKVKGSYKNPLLSSTEFKTFIVTWKNSIVKVKNGNEKILIAWTDKGNPLRIVNVGIATSGITTGDWVIPCKAFHQSTCEENKLTCADGNGCYEPGWKCDGHGDCSDASDEENCVRLPLDMYPSLYHLEIQPHIYNGKYKKFNFDGFVKIEMMCRQSTNKIVLHSNELDITVKSIVIRQMGSTEELIYPTLEYNTYYQLIILTSDVQLTAGEIYTVEMSFKGKLTYDLVGPYLSSYRRQKDRTWVYQVATHFQATEARRAFPCFDEPAIKAKFRITLVRKNHMVSLSNTDVIRQEVRSDDWVADHYAVTPMMSTYLLAFVICDFEQTTDIVNGVTYRSWARKDVANHTKYALNVGVDIMNYYEDYLDVNLPLSKSDMVAVPDFGPEAMGNSGLILYKESSMLFDPEESSESDRQGVAMLVSHELAHQWFGNLVTAKWWSDVWLHEAFATYLEYTGPDHMYPDWNMMDDFVFDILHNGLKWDGMAVRRPVNKEVSFPGEIDGLFDDISYEKRFLKKYQYSTVTHDDLYNALEKQAKIDGKSKFVQNIKHIVDTWILQSNYPTVTITKEGDDLTLSQSRYIVDNENVDEDNSSPFESGDLATEIAVHVLDYLPDEDDYIPLLAAMRELDYLKDVLDRTKLSSTFSKFAKKTFSRQFRKCNNYTAESHTEKIANKNVVGMACDNGYKECIEMAKSSFTQFMESQESNPIDVNLRDTVYCTGVRHGGKKEWEFVLRKIKSSSSPPERKVLFRALSCSKDPKLLQRYMKFTINSEEIRQGEFTKALLYLSKNKVGRSLALEYLTENSDVVDRLAKDGIKPDKLFPELIETFTSDHEVEGFAKTSPVNLQSWRVKVALASARNKFTWGEQNYDVLKTWLMSKDI</sequence>
<evidence type="ECO:0000313" key="25">
    <source>
        <dbReference type="EMBL" id="VDI82112.1"/>
    </source>
</evidence>
<evidence type="ECO:0000259" key="24">
    <source>
        <dbReference type="Pfam" id="PF17900"/>
    </source>
</evidence>
<dbReference type="InterPro" id="IPR036055">
    <property type="entry name" value="LDL_receptor-like_sf"/>
</dbReference>
<evidence type="ECO:0000256" key="15">
    <source>
        <dbReference type="PIRSR" id="PIRSR634016-1"/>
    </source>
</evidence>
<keyword evidence="5" id="KW-0812">Transmembrane</keyword>
<dbReference type="InterPro" id="IPR024571">
    <property type="entry name" value="ERAP1-like_C_dom"/>
</dbReference>
<reference evidence="25" key="1">
    <citation type="submission" date="2018-11" db="EMBL/GenBank/DDBJ databases">
        <authorList>
            <person name="Alioto T."/>
            <person name="Alioto T."/>
        </authorList>
    </citation>
    <scope>NUCLEOTIDE SEQUENCE</scope>
</reference>
<dbReference type="InterPro" id="IPR002172">
    <property type="entry name" value="LDrepeatLR_classA_rpt"/>
</dbReference>
<feature type="domain" description="Farnesoic acid O-methyl transferase" evidence="23">
    <location>
        <begin position="54"/>
        <end position="175"/>
    </location>
</feature>
<feature type="domain" description="Peptidase M1 membrane alanine aminopeptidase" evidence="21">
    <location>
        <begin position="453"/>
        <end position="613"/>
    </location>
</feature>
<dbReference type="Gene3D" id="1.10.390.10">
    <property type="entry name" value="Neutral Protease Domain 2"/>
    <property type="match status" value="2"/>
</dbReference>
<dbReference type="InterPro" id="IPR014782">
    <property type="entry name" value="Peptidase_M1_dom"/>
</dbReference>
<dbReference type="Gene3D" id="2.60.40.1730">
    <property type="entry name" value="tricorn interacting facor f3 domain"/>
    <property type="match status" value="1"/>
</dbReference>
<evidence type="ECO:0000259" key="22">
    <source>
        <dbReference type="Pfam" id="PF11838"/>
    </source>
</evidence>
<feature type="binding site" evidence="16">
    <location>
        <position position="548"/>
    </location>
    <ligand>
        <name>Zn(2+)</name>
        <dbReference type="ChEBI" id="CHEBI:29105"/>
        <note>catalytic</note>
    </ligand>
</feature>
<dbReference type="FunFam" id="1.10.390.10:FF:000013">
    <property type="entry name" value="Aminopeptidase N"/>
    <property type="match status" value="1"/>
</dbReference>
<evidence type="ECO:0000256" key="5">
    <source>
        <dbReference type="ARBA" id="ARBA00022692"/>
    </source>
</evidence>
<gene>
    <name evidence="25" type="ORF">MGAL_10B007123</name>
</gene>
<dbReference type="GO" id="GO:0016020">
    <property type="term" value="C:membrane"/>
    <property type="evidence" value="ECO:0007669"/>
    <property type="project" value="UniProtKB-SubCell"/>
</dbReference>
<evidence type="ECO:0000256" key="14">
    <source>
        <dbReference type="ARBA" id="ARBA00023180"/>
    </source>
</evidence>
<comment type="cofactor">
    <cofactor evidence="16 19">
        <name>Zn(2+)</name>
        <dbReference type="ChEBI" id="CHEBI:29105"/>
    </cofactor>
    <text evidence="16 19">Binds 1 zinc ion per subunit.</text>
</comment>
<feature type="site" description="Transition state stabilizer" evidence="17">
    <location>
        <position position="611"/>
    </location>
</feature>
<dbReference type="CDD" id="cd00112">
    <property type="entry name" value="LDLa"/>
    <property type="match status" value="1"/>
</dbReference>
<proteinExistence type="inferred from homology"/>
<keyword evidence="3 19" id="KW-0031">Aminopeptidase</keyword>
<dbReference type="InterPro" id="IPR045357">
    <property type="entry name" value="Aminopeptidase_N-like_N"/>
</dbReference>
<keyword evidence="11 19" id="KW-0482">Metalloprotease</keyword>
<feature type="domain" description="Aminopeptidase N-like N-terminal" evidence="24">
    <location>
        <begin position="226"/>
        <end position="419"/>
    </location>
</feature>
<keyword evidence="14" id="KW-0325">Glycoprotein</keyword>
<keyword evidence="9" id="KW-0735">Signal-anchor</keyword>
<evidence type="ECO:0000256" key="6">
    <source>
        <dbReference type="ARBA" id="ARBA00022723"/>
    </source>
</evidence>
<name>A0A8B6HNP5_MYTGA</name>
<evidence type="ECO:0000256" key="4">
    <source>
        <dbReference type="ARBA" id="ARBA00022670"/>
    </source>
</evidence>
<evidence type="ECO:0000256" key="1">
    <source>
        <dbReference type="ARBA" id="ARBA00004606"/>
    </source>
</evidence>
<keyword evidence="7 19" id="KW-0378">Hydrolase</keyword>
<evidence type="ECO:0000256" key="12">
    <source>
        <dbReference type="ARBA" id="ARBA00023136"/>
    </source>
</evidence>
<feature type="chain" id="PRO_5032417066" description="Aminopeptidase" evidence="20">
    <location>
        <begin position="18"/>
        <end position="981"/>
    </location>
</feature>
<dbReference type="OrthoDB" id="10031169at2759"/>
<dbReference type="Pfam" id="PF01433">
    <property type="entry name" value="Peptidase_M1"/>
    <property type="match status" value="1"/>
</dbReference>
<organism evidence="25 26">
    <name type="scientific">Mytilus galloprovincialis</name>
    <name type="common">Mediterranean mussel</name>
    <dbReference type="NCBI Taxonomy" id="29158"/>
    <lineage>
        <taxon>Eukaryota</taxon>
        <taxon>Metazoa</taxon>
        <taxon>Spiralia</taxon>
        <taxon>Lophotrochozoa</taxon>
        <taxon>Mollusca</taxon>
        <taxon>Bivalvia</taxon>
        <taxon>Autobranchia</taxon>
        <taxon>Pteriomorphia</taxon>
        <taxon>Mytilida</taxon>
        <taxon>Mytiloidea</taxon>
        <taxon>Mytilidae</taxon>
        <taxon>Mytilinae</taxon>
        <taxon>Mytilus</taxon>
    </lineage>
</organism>
<dbReference type="AlphaFoldDB" id="A0A8B6HNP5"/>
<evidence type="ECO:0000259" key="21">
    <source>
        <dbReference type="Pfam" id="PF01433"/>
    </source>
</evidence>
<dbReference type="InterPro" id="IPR027268">
    <property type="entry name" value="Peptidase_M4/M1_CTD_sf"/>
</dbReference>
<dbReference type="SMART" id="SM00192">
    <property type="entry name" value="LDLa"/>
    <property type="match status" value="1"/>
</dbReference>
<keyword evidence="26" id="KW-1185">Reference proteome</keyword>
<comment type="caution">
    <text evidence="18">Lacks conserved residue(s) required for the propagation of feature annotation.</text>
</comment>
<dbReference type="Gene3D" id="1.25.50.20">
    <property type="match status" value="1"/>
</dbReference>
<keyword evidence="6 16" id="KW-0479">Metal-binding</keyword>
<evidence type="ECO:0000256" key="19">
    <source>
        <dbReference type="RuleBase" id="RU364040"/>
    </source>
</evidence>
<evidence type="ECO:0000256" key="13">
    <source>
        <dbReference type="ARBA" id="ARBA00023157"/>
    </source>
</evidence>
<evidence type="ECO:0000256" key="20">
    <source>
        <dbReference type="SAM" id="SignalP"/>
    </source>
</evidence>
<accession>A0A8B6HNP5</accession>
<dbReference type="InterPro" id="IPR022041">
    <property type="entry name" value="Methyltransf_FA"/>
</dbReference>
<keyword evidence="20" id="KW-0732">Signal</keyword>
<evidence type="ECO:0000256" key="17">
    <source>
        <dbReference type="PIRSR" id="PIRSR634016-4"/>
    </source>
</evidence>
<dbReference type="GO" id="GO:0006508">
    <property type="term" value="P:proteolysis"/>
    <property type="evidence" value="ECO:0007669"/>
    <property type="project" value="UniProtKB-KW"/>
</dbReference>
<dbReference type="Gene3D" id="4.10.400.10">
    <property type="entry name" value="Low-density Lipoprotein Receptor"/>
    <property type="match status" value="1"/>
</dbReference>
<evidence type="ECO:0000256" key="16">
    <source>
        <dbReference type="PIRSR" id="PIRSR634016-3"/>
    </source>
</evidence>
<feature type="disulfide bond" evidence="18">
    <location>
        <begin position="202"/>
        <end position="217"/>
    </location>
</feature>
<evidence type="ECO:0000256" key="9">
    <source>
        <dbReference type="ARBA" id="ARBA00022968"/>
    </source>
</evidence>
<dbReference type="GO" id="GO:0070006">
    <property type="term" value="F:metalloaminopeptidase activity"/>
    <property type="evidence" value="ECO:0007669"/>
    <property type="project" value="TreeGrafter"/>
</dbReference>
<dbReference type="Proteomes" id="UP000596742">
    <property type="component" value="Unassembled WGS sequence"/>
</dbReference>
<dbReference type="GO" id="GO:0005737">
    <property type="term" value="C:cytoplasm"/>
    <property type="evidence" value="ECO:0007669"/>
    <property type="project" value="TreeGrafter"/>
</dbReference>
<dbReference type="InterPro" id="IPR001930">
    <property type="entry name" value="Peptidase_M1"/>
</dbReference>
<dbReference type="InterPro" id="IPR050344">
    <property type="entry name" value="Peptidase_M1_aminopeptidases"/>
</dbReference>
<dbReference type="Pfam" id="PF17900">
    <property type="entry name" value="Peptidase_M1_N"/>
    <property type="match status" value="1"/>
</dbReference>
<dbReference type="Pfam" id="PF11838">
    <property type="entry name" value="ERAP1_C"/>
    <property type="match status" value="1"/>
</dbReference>
<keyword evidence="10" id="KW-1133">Transmembrane helix</keyword>
<dbReference type="GO" id="GO:0005615">
    <property type="term" value="C:extracellular space"/>
    <property type="evidence" value="ECO:0007669"/>
    <property type="project" value="TreeGrafter"/>
</dbReference>
<feature type="signal peptide" evidence="20">
    <location>
        <begin position="1"/>
        <end position="17"/>
    </location>
</feature>
<dbReference type="FunFam" id="2.60.40.1730:FF:000012">
    <property type="entry name" value="Aminopeptidase N"/>
    <property type="match status" value="1"/>
</dbReference>
<dbReference type="SUPFAM" id="SSF63737">
    <property type="entry name" value="Leukotriene A4 hydrolase N-terminal domain"/>
    <property type="match status" value="1"/>
</dbReference>
<dbReference type="CDD" id="cd09601">
    <property type="entry name" value="M1_APN-Q_like"/>
    <property type="match status" value="1"/>
</dbReference>
<protein>
    <recommendedName>
        <fullName evidence="19">Aminopeptidase</fullName>
        <ecNumber evidence="19">3.4.11.-</ecNumber>
    </recommendedName>
</protein>
<evidence type="ECO:0000256" key="11">
    <source>
        <dbReference type="ARBA" id="ARBA00023049"/>
    </source>
</evidence>
<dbReference type="PROSITE" id="PS50068">
    <property type="entry name" value="LDLRA_2"/>
    <property type="match status" value="1"/>
</dbReference>
<dbReference type="InterPro" id="IPR034016">
    <property type="entry name" value="M1_APN-typ"/>
</dbReference>
<evidence type="ECO:0000256" key="2">
    <source>
        <dbReference type="ARBA" id="ARBA00010136"/>
    </source>
</evidence>
<dbReference type="EMBL" id="UYJE01010327">
    <property type="protein sequence ID" value="VDI82112.1"/>
    <property type="molecule type" value="Genomic_DNA"/>
</dbReference>
<dbReference type="SUPFAM" id="SSF55486">
    <property type="entry name" value="Metalloproteases ('zincins'), catalytic domain"/>
    <property type="match status" value="1"/>
</dbReference>
<dbReference type="InterPro" id="IPR042097">
    <property type="entry name" value="Aminopeptidase_N-like_N_sf"/>
</dbReference>
<evidence type="ECO:0000259" key="23">
    <source>
        <dbReference type="Pfam" id="PF12248"/>
    </source>
</evidence>
<dbReference type="GO" id="GO:0042277">
    <property type="term" value="F:peptide binding"/>
    <property type="evidence" value="ECO:0007669"/>
    <property type="project" value="TreeGrafter"/>
</dbReference>
<feature type="domain" description="ERAP1-like C-terminal" evidence="22">
    <location>
        <begin position="698"/>
        <end position="936"/>
    </location>
</feature>
<evidence type="ECO:0000313" key="26">
    <source>
        <dbReference type="Proteomes" id="UP000596742"/>
    </source>
</evidence>
<keyword evidence="12" id="KW-0472">Membrane</keyword>